<dbReference type="InterPro" id="IPR027923">
    <property type="entry name" value="Hydrophob_seed_dom"/>
</dbReference>
<dbReference type="Gene3D" id="1.10.110.10">
    <property type="entry name" value="Plant lipid-transfer and hydrophobic proteins"/>
    <property type="match status" value="1"/>
</dbReference>
<dbReference type="SUPFAM" id="SSF47699">
    <property type="entry name" value="Bifunctional inhibitor/lipid-transfer protein/seed storage 2S albumin"/>
    <property type="match status" value="1"/>
</dbReference>
<keyword evidence="5" id="KW-1185">Reference proteome</keyword>
<dbReference type="PANTHER" id="PTHR31731">
    <property type="match status" value="1"/>
</dbReference>
<reference evidence="5" key="1">
    <citation type="journal article" date="2013" name="Nat. Genet.">
        <title>The Capsella rubella genome and the genomic consequences of rapid mating system evolution.</title>
        <authorList>
            <person name="Slotte T."/>
            <person name="Hazzouri K.M."/>
            <person name="Agren J.A."/>
            <person name="Koenig D."/>
            <person name="Maumus F."/>
            <person name="Guo Y.L."/>
            <person name="Steige K."/>
            <person name="Platts A.E."/>
            <person name="Escobar J.S."/>
            <person name="Newman L.K."/>
            <person name="Wang W."/>
            <person name="Mandakova T."/>
            <person name="Vello E."/>
            <person name="Smith L.M."/>
            <person name="Henz S.R."/>
            <person name="Steffen J."/>
            <person name="Takuno S."/>
            <person name="Brandvain Y."/>
            <person name="Coop G."/>
            <person name="Andolfatto P."/>
            <person name="Hu T.T."/>
            <person name="Blanchette M."/>
            <person name="Clark R.M."/>
            <person name="Quesneville H."/>
            <person name="Nordborg M."/>
            <person name="Gaut B.S."/>
            <person name="Lysak M.A."/>
            <person name="Jenkins J."/>
            <person name="Grimwood J."/>
            <person name="Chapman J."/>
            <person name="Prochnik S."/>
            <person name="Shu S."/>
            <person name="Rokhsar D."/>
            <person name="Schmutz J."/>
            <person name="Weigel D."/>
            <person name="Wright S.I."/>
        </authorList>
    </citation>
    <scope>NUCLEOTIDE SEQUENCE [LARGE SCALE GENOMIC DNA]</scope>
    <source>
        <strain evidence="5">cv. Monte Gargano</strain>
    </source>
</reference>
<keyword evidence="2" id="KW-0732">Signal</keyword>
<protein>
    <recommendedName>
        <fullName evidence="3">Hydrophobic seed protein domain-containing protein</fullName>
    </recommendedName>
</protein>
<dbReference type="AlphaFoldDB" id="R0H2W5"/>
<feature type="signal peptide" evidence="2">
    <location>
        <begin position="1"/>
        <end position="23"/>
    </location>
</feature>
<proteinExistence type="inferred from homology"/>
<comment type="similarity">
    <text evidence="1">Belongs to the plant LTP family. PEARLI1 subfamily.</text>
</comment>
<evidence type="ECO:0000313" key="5">
    <source>
        <dbReference type="Proteomes" id="UP000029121"/>
    </source>
</evidence>
<sequence>MMKKKIALVLITINLVFFGLTVAQNQILPYPYPGQSSCPRDIQACVDMLGAYAIISPETLSQCCPLLQARLDASLASVCICNTRRIPIREILYYIQRVNRIFYICRILPPPGFICRFLLTSN</sequence>
<dbReference type="STRING" id="81985.R0H2W5"/>
<evidence type="ECO:0000313" key="4">
    <source>
        <dbReference type="EMBL" id="EOA18985.1"/>
    </source>
</evidence>
<feature type="domain" description="Hydrophobic seed protein" evidence="3">
    <location>
        <begin position="38"/>
        <end position="115"/>
    </location>
</feature>
<gene>
    <name evidence="4" type="ORF">CARUB_v10007630mg</name>
</gene>
<dbReference type="Proteomes" id="UP000029121">
    <property type="component" value="Unassembled WGS sequence"/>
</dbReference>
<organism evidence="4 5">
    <name type="scientific">Capsella rubella</name>
    <dbReference type="NCBI Taxonomy" id="81985"/>
    <lineage>
        <taxon>Eukaryota</taxon>
        <taxon>Viridiplantae</taxon>
        <taxon>Streptophyta</taxon>
        <taxon>Embryophyta</taxon>
        <taxon>Tracheophyta</taxon>
        <taxon>Spermatophyta</taxon>
        <taxon>Magnoliopsida</taxon>
        <taxon>eudicotyledons</taxon>
        <taxon>Gunneridae</taxon>
        <taxon>Pentapetalae</taxon>
        <taxon>rosids</taxon>
        <taxon>malvids</taxon>
        <taxon>Brassicales</taxon>
        <taxon>Brassicaceae</taxon>
        <taxon>Camelineae</taxon>
        <taxon>Capsella</taxon>
    </lineage>
</organism>
<accession>R0H2W5</accession>
<dbReference type="Pfam" id="PF14547">
    <property type="entry name" value="Hydrophob_seed"/>
    <property type="match status" value="1"/>
</dbReference>
<evidence type="ECO:0000256" key="1">
    <source>
        <dbReference type="ARBA" id="ARBA00008965"/>
    </source>
</evidence>
<dbReference type="InterPro" id="IPR036312">
    <property type="entry name" value="Bifun_inhib/LTP/seed_sf"/>
</dbReference>
<feature type="chain" id="PRO_5004351889" description="Hydrophobic seed protein domain-containing protein" evidence="2">
    <location>
        <begin position="24"/>
        <end position="122"/>
    </location>
</feature>
<dbReference type="InterPro" id="IPR051636">
    <property type="entry name" value="Plant_LTP/defense-related"/>
</dbReference>
<dbReference type="EMBL" id="KB870811">
    <property type="protein sequence ID" value="EOA18985.1"/>
    <property type="molecule type" value="Genomic_DNA"/>
</dbReference>
<name>R0H2W5_9BRAS</name>
<evidence type="ECO:0000256" key="2">
    <source>
        <dbReference type="SAM" id="SignalP"/>
    </source>
</evidence>
<evidence type="ECO:0000259" key="3">
    <source>
        <dbReference type="Pfam" id="PF14547"/>
    </source>
</evidence>